<keyword evidence="4 9" id="KW-0862">Zinc</keyword>
<protein>
    <recommendedName>
        <fullName evidence="6">Carbonic anhydrase 2</fullName>
        <ecNumber evidence="2">4.2.1.1</ecNumber>
    </recommendedName>
    <alternativeName>
        <fullName evidence="8">Carbonate dehydratase 2</fullName>
    </alternativeName>
</protein>
<evidence type="ECO:0000256" key="6">
    <source>
        <dbReference type="ARBA" id="ARBA00039351"/>
    </source>
</evidence>
<reference evidence="10 11" key="1">
    <citation type="journal article" date="2007" name="Nat. Biotechnol.">
        <title>Genome sequence and identification of candidate vaccine antigens from the animal pathogen Dichelobacter nodosus.</title>
        <authorList>
            <person name="Myers G.S."/>
            <person name="Parker D."/>
            <person name="Al-Hasani K."/>
            <person name="Kennan R.M."/>
            <person name="Seemann T."/>
            <person name="Ren Q."/>
            <person name="Badger J.H."/>
            <person name="Selengut J.D."/>
            <person name="Deboy R.T."/>
            <person name="Tettelin H."/>
            <person name="Boyce J.D."/>
            <person name="McCarl V.P."/>
            <person name="Han X."/>
            <person name="Nelson W.C."/>
            <person name="Madupu R."/>
            <person name="Mohamoud Y."/>
            <person name="Holley T."/>
            <person name="Fedorova N."/>
            <person name="Khouri H."/>
            <person name="Bottomley S.P."/>
            <person name="Whittington R.J."/>
            <person name="Adler B."/>
            <person name="Songer J.G."/>
            <person name="Rood J.I."/>
            <person name="Paulsen I.T."/>
        </authorList>
    </citation>
    <scope>NUCLEOTIDE SEQUENCE [LARGE SCALE GENOMIC DNA]</scope>
    <source>
        <strain evidence="10 11">VCS1703A</strain>
    </source>
</reference>
<dbReference type="SMART" id="SM00947">
    <property type="entry name" value="Pro_CA"/>
    <property type="match status" value="1"/>
</dbReference>
<keyword evidence="3 9" id="KW-0479">Metal-binding</keyword>
<dbReference type="HOGENOM" id="CLU_053879_3_1_6"/>
<dbReference type="STRING" id="246195.DNO_1085"/>
<dbReference type="KEGG" id="dno:DNO_1085"/>
<evidence type="ECO:0000256" key="2">
    <source>
        <dbReference type="ARBA" id="ARBA00012925"/>
    </source>
</evidence>
<keyword evidence="5 10" id="KW-0456">Lyase</keyword>
<dbReference type="InterPro" id="IPR036874">
    <property type="entry name" value="Carbonic_anhydrase_sf"/>
</dbReference>
<organism evidence="10 11">
    <name type="scientific">Dichelobacter nodosus (strain VCS1703A)</name>
    <dbReference type="NCBI Taxonomy" id="246195"/>
    <lineage>
        <taxon>Bacteria</taxon>
        <taxon>Pseudomonadati</taxon>
        <taxon>Pseudomonadota</taxon>
        <taxon>Gammaproteobacteria</taxon>
        <taxon>Cardiobacteriales</taxon>
        <taxon>Cardiobacteriaceae</taxon>
        <taxon>Dichelobacter</taxon>
    </lineage>
</organism>
<feature type="binding site" evidence="9">
    <location>
        <position position="102"/>
    </location>
    <ligand>
        <name>Zn(2+)</name>
        <dbReference type="ChEBI" id="CHEBI:29105"/>
    </ligand>
</feature>
<dbReference type="Pfam" id="PF00484">
    <property type="entry name" value="Pro_CA"/>
    <property type="match status" value="1"/>
</dbReference>
<feature type="binding site" evidence="9">
    <location>
        <position position="45"/>
    </location>
    <ligand>
        <name>Zn(2+)</name>
        <dbReference type="ChEBI" id="CHEBI:29105"/>
    </ligand>
</feature>
<evidence type="ECO:0000256" key="5">
    <source>
        <dbReference type="ARBA" id="ARBA00023239"/>
    </source>
</evidence>
<dbReference type="PANTHER" id="PTHR11002">
    <property type="entry name" value="CARBONIC ANHYDRASE"/>
    <property type="match status" value="1"/>
</dbReference>
<dbReference type="RefSeq" id="WP_012031392.1">
    <property type="nucleotide sequence ID" value="NC_009446.1"/>
</dbReference>
<comment type="cofactor">
    <cofactor evidence="9">
        <name>Zn(2+)</name>
        <dbReference type="ChEBI" id="CHEBI:29105"/>
    </cofactor>
    <text evidence="9">Binds 1 zinc ion per subunit.</text>
</comment>
<dbReference type="OrthoDB" id="9797527at2"/>
<accession>A5EXQ2</accession>
<comment type="similarity">
    <text evidence="1">Belongs to the beta-class carbonic anhydrase family.</text>
</comment>
<evidence type="ECO:0000313" key="10">
    <source>
        <dbReference type="EMBL" id="ABQ14109.1"/>
    </source>
</evidence>
<keyword evidence="11" id="KW-1185">Reference proteome</keyword>
<dbReference type="eggNOG" id="COG0288">
    <property type="taxonomic scope" value="Bacteria"/>
</dbReference>
<dbReference type="PANTHER" id="PTHR11002:SF76">
    <property type="entry name" value="CARBONIC ANHYDRASE"/>
    <property type="match status" value="1"/>
</dbReference>
<dbReference type="SUPFAM" id="SSF53056">
    <property type="entry name" value="beta-carbonic anhydrase, cab"/>
    <property type="match status" value="1"/>
</dbReference>
<evidence type="ECO:0000256" key="9">
    <source>
        <dbReference type="PIRSR" id="PIRSR601765-1"/>
    </source>
</evidence>
<dbReference type="EMBL" id="CP000513">
    <property type="protein sequence ID" value="ABQ14109.1"/>
    <property type="molecule type" value="Genomic_DNA"/>
</dbReference>
<dbReference type="FunFam" id="3.40.1050.10:FF:000001">
    <property type="entry name" value="Carbonic anhydrase"/>
    <property type="match status" value="1"/>
</dbReference>
<feature type="binding site" evidence="9">
    <location>
        <position position="43"/>
    </location>
    <ligand>
        <name>Zn(2+)</name>
        <dbReference type="ChEBI" id="CHEBI:29105"/>
    </ligand>
</feature>
<dbReference type="Proteomes" id="UP000000248">
    <property type="component" value="Chromosome"/>
</dbReference>
<sequence length="214" mass="24674">MPELYQQLLQRNRAWVAQKLGENRHYFDRLLSGQSPQIFWIGCADSRVPENHIVGAQLGEIFVHRNIANVVVHSDANLLSVLDYAVNVLAVRHIIICGHYGCGGVYAAMKRQSVGFLDNWLRHIQDVYDRYQLDLNDIIDEESRWRRLVELNVIEQTHSVALTSIVQRTWHQQKKLAVHGWIFDLRTGLINDSGCHFDGLGQVRPAYRMNFSAE</sequence>
<dbReference type="AlphaFoldDB" id="A5EXQ2"/>
<evidence type="ECO:0000256" key="1">
    <source>
        <dbReference type="ARBA" id="ARBA00006217"/>
    </source>
</evidence>
<dbReference type="GO" id="GO:0008270">
    <property type="term" value="F:zinc ion binding"/>
    <property type="evidence" value="ECO:0007669"/>
    <property type="project" value="InterPro"/>
</dbReference>
<evidence type="ECO:0000256" key="4">
    <source>
        <dbReference type="ARBA" id="ARBA00022833"/>
    </source>
</evidence>
<evidence type="ECO:0000256" key="3">
    <source>
        <dbReference type="ARBA" id="ARBA00022723"/>
    </source>
</evidence>
<feature type="binding site" evidence="9">
    <location>
        <position position="99"/>
    </location>
    <ligand>
        <name>Zn(2+)</name>
        <dbReference type="ChEBI" id="CHEBI:29105"/>
    </ligand>
</feature>
<dbReference type="InterPro" id="IPR001765">
    <property type="entry name" value="Carbonic_anhydrase"/>
</dbReference>
<evidence type="ECO:0000256" key="8">
    <source>
        <dbReference type="ARBA" id="ARBA00082533"/>
    </source>
</evidence>
<dbReference type="Gene3D" id="3.40.1050.10">
    <property type="entry name" value="Carbonic anhydrase"/>
    <property type="match status" value="1"/>
</dbReference>
<comment type="catalytic activity">
    <reaction evidence="7">
        <text>hydrogencarbonate + H(+) = CO2 + H2O</text>
        <dbReference type="Rhea" id="RHEA:10748"/>
        <dbReference type="ChEBI" id="CHEBI:15377"/>
        <dbReference type="ChEBI" id="CHEBI:15378"/>
        <dbReference type="ChEBI" id="CHEBI:16526"/>
        <dbReference type="ChEBI" id="CHEBI:17544"/>
        <dbReference type="EC" id="4.2.1.1"/>
    </reaction>
</comment>
<dbReference type="GO" id="GO:0004089">
    <property type="term" value="F:carbonate dehydratase activity"/>
    <property type="evidence" value="ECO:0007669"/>
    <property type="project" value="UniProtKB-EC"/>
</dbReference>
<proteinExistence type="inferred from homology"/>
<dbReference type="EC" id="4.2.1.1" evidence="2"/>
<dbReference type="CDD" id="cd00883">
    <property type="entry name" value="beta_CA_cladeA"/>
    <property type="match status" value="1"/>
</dbReference>
<evidence type="ECO:0000256" key="7">
    <source>
        <dbReference type="ARBA" id="ARBA00048348"/>
    </source>
</evidence>
<evidence type="ECO:0000313" key="11">
    <source>
        <dbReference type="Proteomes" id="UP000000248"/>
    </source>
</evidence>
<gene>
    <name evidence="10" type="ordered locus">DNO_1085</name>
</gene>
<name>A5EXQ2_DICNV</name>